<keyword evidence="2 10" id="KW-0813">Transport</keyword>
<dbReference type="PROSITE" id="PS52016">
    <property type="entry name" value="TONB_DEPENDENT_REC_3"/>
    <property type="match status" value="1"/>
</dbReference>
<comment type="similarity">
    <text evidence="10 11">Belongs to the TonB-dependent receptor family.</text>
</comment>
<organism evidence="15">
    <name type="scientific">uncultured Dysgonomonas sp</name>
    <dbReference type="NCBI Taxonomy" id="206096"/>
    <lineage>
        <taxon>Bacteria</taxon>
        <taxon>Pseudomonadati</taxon>
        <taxon>Bacteroidota</taxon>
        <taxon>Bacteroidia</taxon>
        <taxon>Bacteroidales</taxon>
        <taxon>Dysgonomonadaceae</taxon>
        <taxon>Dysgonomonas</taxon>
        <taxon>environmental samples</taxon>
    </lineage>
</organism>
<evidence type="ECO:0000256" key="7">
    <source>
        <dbReference type="ARBA" id="ARBA00023136"/>
    </source>
</evidence>
<dbReference type="RefSeq" id="WP_296938818.1">
    <property type="nucleotide sequence ID" value="NZ_LT599032.1"/>
</dbReference>
<evidence type="ECO:0008006" key="16">
    <source>
        <dbReference type="Google" id="ProtNLM"/>
    </source>
</evidence>
<keyword evidence="3 10" id="KW-1134">Transmembrane beta strand</keyword>
<dbReference type="Pfam" id="PF07715">
    <property type="entry name" value="Plug"/>
    <property type="match status" value="1"/>
</dbReference>
<feature type="signal peptide" evidence="12">
    <location>
        <begin position="1"/>
        <end position="21"/>
    </location>
</feature>
<name>A0A212J2T8_9BACT</name>
<evidence type="ECO:0000256" key="3">
    <source>
        <dbReference type="ARBA" id="ARBA00022452"/>
    </source>
</evidence>
<evidence type="ECO:0000256" key="6">
    <source>
        <dbReference type="ARBA" id="ARBA00023077"/>
    </source>
</evidence>
<dbReference type="Pfam" id="PF13715">
    <property type="entry name" value="CarbopepD_reg_2"/>
    <property type="match status" value="1"/>
</dbReference>
<evidence type="ECO:0000256" key="11">
    <source>
        <dbReference type="RuleBase" id="RU003357"/>
    </source>
</evidence>
<evidence type="ECO:0000256" key="1">
    <source>
        <dbReference type="ARBA" id="ARBA00004571"/>
    </source>
</evidence>
<proteinExistence type="inferred from homology"/>
<evidence type="ECO:0000256" key="4">
    <source>
        <dbReference type="ARBA" id="ARBA00022692"/>
    </source>
</evidence>
<keyword evidence="5 12" id="KW-0732">Signal</keyword>
<dbReference type="InterPro" id="IPR023996">
    <property type="entry name" value="TonB-dep_OMP_SusC/RagA"/>
</dbReference>
<dbReference type="Gene3D" id="2.170.130.10">
    <property type="entry name" value="TonB-dependent receptor, plug domain"/>
    <property type="match status" value="1"/>
</dbReference>
<keyword evidence="4 10" id="KW-0812">Transmembrane</keyword>
<accession>A0A212J2T8</accession>
<dbReference type="Gene3D" id="2.60.40.1120">
    <property type="entry name" value="Carboxypeptidase-like, regulatory domain"/>
    <property type="match status" value="1"/>
</dbReference>
<evidence type="ECO:0000256" key="8">
    <source>
        <dbReference type="ARBA" id="ARBA00023170"/>
    </source>
</evidence>
<evidence type="ECO:0000259" key="14">
    <source>
        <dbReference type="Pfam" id="PF07715"/>
    </source>
</evidence>
<evidence type="ECO:0000256" key="12">
    <source>
        <dbReference type="SAM" id="SignalP"/>
    </source>
</evidence>
<evidence type="ECO:0000256" key="10">
    <source>
        <dbReference type="PROSITE-ProRule" id="PRU01360"/>
    </source>
</evidence>
<dbReference type="SUPFAM" id="SSF56935">
    <property type="entry name" value="Porins"/>
    <property type="match status" value="1"/>
</dbReference>
<evidence type="ECO:0000256" key="5">
    <source>
        <dbReference type="ARBA" id="ARBA00022729"/>
    </source>
</evidence>
<dbReference type="InterPro" id="IPR000531">
    <property type="entry name" value="Beta-barrel_TonB"/>
</dbReference>
<dbReference type="Gene3D" id="2.40.170.20">
    <property type="entry name" value="TonB-dependent receptor, beta-barrel domain"/>
    <property type="match status" value="1"/>
</dbReference>
<dbReference type="NCBIfam" id="TIGR04056">
    <property type="entry name" value="OMP_RagA_SusC"/>
    <property type="match status" value="1"/>
</dbReference>
<keyword evidence="8" id="KW-0675">Receptor</keyword>
<dbReference type="PANTHER" id="PTHR30069:SF29">
    <property type="entry name" value="HEMOGLOBIN AND HEMOGLOBIN-HAPTOGLOBIN-BINDING PROTEIN 1-RELATED"/>
    <property type="match status" value="1"/>
</dbReference>
<evidence type="ECO:0000313" key="15">
    <source>
        <dbReference type="EMBL" id="SBV93684.1"/>
    </source>
</evidence>
<dbReference type="GO" id="GO:0009279">
    <property type="term" value="C:cell outer membrane"/>
    <property type="evidence" value="ECO:0007669"/>
    <property type="project" value="UniProtKB-SubCell"/>
</dbReference>
<protein>
    <recommendedName>
        <fullName evidence="16">SusC/RagA family TonB-linked outer membrane protein</fullName>
    </recommendedName>
</protein>
<evidence type="ECO:0000259" key="13">
    <source>
        <dbReference type="Pfam" id="PF00593"/>
    </source>
</evidence>
<dbReference type="InterPro" id="IPR008969">
    <property type="entry name" value="CarboxyPept-like_regulatory"/>
</dbReference>
<dbReference type="PANTHER" id="PTHR30069">
    <property type="entry name" value="TONB-DEPENDENT OUTER MEMBRANE RECEPTOR"/>
    <property type="match status" value="1"/>
</dbReference>
<dbReference type="SUPFAM" id="SSF49464">
    <property type="entry name" value="Carboxypeptidase regulatory domain-like"/>
    <property type="match status" value="1"/>
</dbReference>
<dbReference type="InterPro" id="IPR037066">
    <property type="entry name" value="Plug_dom_sf"/>
</dbReference>
<keyword evidence="6 11" id="KW-0798">TonB box</keyword>
<dbReference type="InterPro" id="IPR012910">
    <property type="entry name" value="Plug_dom"/>
</dbReference>
<feature type="domain" description="TonB-dependent receptor-like beta-barrel" evidence="13">
    <location>
        <begin position="437"/>
        <end position="818"/>
    </location>
</feature>
<sequence>MKKRVMLILSCLFLSIGFIVAQTTKISGTVVDSNGEPVISASVVVKGTTVGTVTDVDGQFSINVPEGRNTLVFTLVGMKTAELRMSQGMRVVMENDEHLLQDVVVTALGVARDKKTLGYSVSSIKGDDIANSRALNPMSALQGKVSGVEVSSSGTPGGTQNVTIRGFNSFGNNQPLYVVDGIPLTNKQNQSGSISGGVNTLNAQADFGSGINALNPNDIESMTVLKGSAASALYGSRAAQGVIMITTKSGKNTNGKLKIEYNGGITVQQIGRLPDEQQMFGQGWSGDRALDENGSWGARFDGKDRVWGNVVDNSQKIKPYNYLKNRIRDFYDLGFGYNNALSLSGGTDKTLYHLSVSHNYLDGPIPTNTDSYNRFTVASNASHKANKLLISSSFNVSVEKNRVSTTGQDQSVYRSLNEIATDISIVDLKDYNDKFNNLDNYFTPYGLNPYFVLSAKEALQRKYKFFGKVQLDYDLLSNLKLTYRFGGDYETSTADMHYDAVSFTPGSYNRNGPANAGSYSQDKRDYLQVNHDYFATFNERFGDFSVNAIVGGNANEQKMTRLYGSISSIDIPGFYHLSNTLTPAVAEQTSDRYRILGAYVNADFGYQDYLYLTLTARNDWSSALPKKNNSFFYPAAMLSFIVSDYMKLKNINTGPLDYAKVRLSYGRTGKDTTPYFVYDRFVVGSVLNPGFPNVDDLSFPLGGINGYTISNTLENQNLKPELTDEFEVGFESSFLDQRIGLEFSYYNKLTKGLIATMPIDPTAGYTAQRANLGDVRNSGIELSLSLVPVKTRDFQWDITYNFTKNNNKVETLGVPEVYLGGYGGIGIYAVEGKPLGQFKTQKALTVNIDGVDHTVVDGAGNPQPTPNEVFLDKDINEKYRMGLTNTFTYKGISLSATLDLRYGGYIYSYSKDYLGWVGSGPETAYNDRNPFLIPNSVVQNGTDTNGNPVYVENTTPVDPTSLNTFYSNGGFEYSDNNVIDRSYLKLRNVSLAYQLPKKICEKLRVSSLRVSATASNILLWTPKDNMYIDPEVTTWGNDISSKFGEFASTPPYQSYVFGVQLSF</sequence>
<dbReference type="NCBIfam" id="TIGR04057">
    <property type="entry name" value="SusC_RagA_signa"/>
    <property type="match status" value="1"/>
</dbReference>
<dbReference type="InterPro" id="IPR036942">
    <property type="entry name" value="Beta-barrel_TonB_sf"/>
</dbReference>
<dbReference type="InterPro" id="IPR039426">
    <property type="entry name" value="TonB-dep_rcpt-like"/>
</dbReference>
<gene>
    <name evidence="15" type="ORF">KL86DYS1_10931</name>
</gene>
<keyword evidence="9 10" id="KW-0998">Cell outer membrane</keyword>
<feature type="chain" id="PRO_5013007583" description="SusC/RagA family TonB-linked outer membrane protein" evidence="12">
    <location>
        <begin position="22"/>
        <end position="1063"/>
    </location>
</feature>
<comment type="subcellular location">
    <subcellularLocation>
        <location evidence="1 10">Cell outer membrane</location>
        <topology evidence="1 10">Multi-pass membrane protein</topology>
    </subcellularLocation>
</comment>
<evidence type="ECO:0000256" key="9">
    <source>
        <dbReference type="ARBA" id="ARBA00023237"/>
    </source>
</evidence>
<feature type="domain" description="TonB-dependent receptor plug" evidence="14">
    <location>
        <begin position="114"/>
        <end position="242"/>
    </location>
</feature>
<dbReference type="Pfam" id="PF00593">
    <property type="entry name" value="TonB_dep_Rec_b-barrel"/>
    <property type="match status" value="1"/>
</dbReference>
<keyword evidence="7 10" id="KW-0472">Membrane</keyword>
<dbReference type="GO" id="GO:0015344">
    <property type="term" value="F:siderophore uptake transmembrane transporter activity"/>
    <property type="evidence" value="ECO:0007669"/>
    <property type="project" value="TreeGrafter"/>
</dbReference>
<dbReference type="AlphaFoldDB" id="A0A212J2T8"/>
<reference evidence="15" key="1">
    <citation type="submission" date="2016-04" db="EMBL/GenBank/DDBJ databases">
        <authorList>
            <person name="Evans L.H."/>
            <person name="Alamgir A."/>
            <person name="Owens N."/>
            <person name="Weber N.D."/>
            <person name="Virtaneva K."/>
            <person name="Barbian K."/>
            <person name="Babar A."/>
            <person name="Rosenke K."/>
        </authorList>
    </citation>
    <scope>NUCLEOTIDE SEQUENCE</scope>
    <source>
        <strain evidence="15">86-1</strain>
    </source>
</reference>
<evidence type="ECO:0000256" key="2">
    <source>
        <dbReference type="ARBA" id="ARBA00022448"/>
    </source>
</evidence>
<dbReference type="GO" id="GO:0044718">
    <property type="term" value="P:siderophore transmembrane transport"/>
    <property type="evidence" value="ECO:0007669"/>
    <property type="project" value="TreeGrafter"/>
</dbReference>
<dbReference type="InterPro" id="IPR023997">
    <property type="entry name" value="TonB-dep_OMP_SusC/RagA_CS"/>
</dbReference>
<dbReference type="EMBL" id="FLUM01000001">
    <property type="protein sequence ID" value="SBV93684.1"/>
    <property type="molecule type" value="Genomic_DNA"/>
</dbReference>